<dbReference type="PANTHER" id="PTHR39430">
    <property type="entry name" value="MEMBRANE-ASSOCIATED PROTEASE-RELATED"/>
    <property type="match status" value="1"/>
</dbReference>
<gene>
    <name evidence="3" type="ORF">PQ465_03620</name>
</gene>
<organism evidence="3 4">
    <name type="scientific">Sphingobacterium oryzagri</name>
    <dbReference type="NCBI Taxonomy" id="3025669"/>
    <lineage>
        <taxon>Bacteria</taxon>
        <taxon>Pseudomonadati</taxon>
        <taxon>Bacteroidota</taxon>
        <taxon>Sphingobacteriia</taxon>
        <taxon>Sphingobacteriales</taxon>
        <taxon>Sphingobacteriaceae</taxon>
        <taxon>Sphingobacterium</taxon>
    </lineage>
</organism>
<sequence length="195" mass="21633">MQTSRIKILHFFVGFCLSASLVATLLIVASKSSPTYQLQEYHLIAISLKAICVAILEELAFRHYLYKILRNFFKQYHSVIIGSLIFALLHLGNSNVTSIAILSHFVGGLVYSVAYIRTNNLSLPIGLHFGWNVMQQLFSVPMSGLPQNGPIAITLKKNELMLGGGYGIEGGLYSIFLRIAMIALIGLIFKKRAQE</sequence>
<dbReference type="InterPro" id="IPR003675">
    <property type="entry name" value="Rce1/LyrA-like_dom"/>
</dbReference>
<feature type="transmembrane region" description="Helical" evidence="1">
    <location>
        <begin position="41"/>
        <end position="61"/>
    </location>
</feature>
<keyword evidence="4" id="KW-1185">Reference proteome</keyword>
<dbReference type="GO" id="GO:0008237">
    <property type="term" value="F:metallopeptidase activity"/>
    <property type="evidence" value="ECO:0007669"/>
    <property type="project" value="UniProtKB-KW"/>
</dbReference>
<evidence type="ECO:0000313" key="3">
    <source>
        <dbReference type="EMBL" id="WDF69472.1"/>
    </source>
</evidence>
<dbReference type="Proteomes" id="UP001221558">
    <property type="component" value="Chromosome"/>
</dbReference>
<dbReference type="PANTHER" id="PTHR39430:SF1">
    <property type="entry name" value="PROTEASE"/>
    <property type="match status" value="1"/>
</dbReference>
<keyword evidence="1" id="KW-0472">Membrane</keyword>
<proteinExistence type="predicted"/>
<evidence type="ECO:0000259" key="2">
    <source>
        <dbReference type="Pfam" id="PF02517"/>
    </source>
</evidence>
<protein>
    <submittedName>
        <fullName evidence="3">CPBP family intramembrane metalloprotease</fullName>
    </submittedName>
</protein>
<feature type="transmembrane region" description="Helical" evidence="1">
    <location>
        <begin position="73"/>
        <end position="91"/>
    </location>
</feature>
<feature type="transmembrane region" description="Helical" evidence="1">
    <location>
        <begin position="9"/>
        <end position="29"/>
    </location>
</feature>
<evidence type="ECO:0000313" key="4">
    <source>
        <dbReference type="Proteomes" id="UP001221558"/>
    </source>
</evidence>
<dbReference type="EMBL" id="CP117880">
    <property type="protein sequence ID" value="WDF69472.1"/>
    <property type="molecule type" value="Genomic_DNA"/>
</dbReference>
<feature type="transmembrane region" description="Helical" evidence="1">
    <location>
        <begin position="170"/>
        <end position="189"/>
    </location>
</feature>
<keyword evidence="1" id="KW-0812">Transmembrane</keyword>
<dbReference type="Pfam" id="PF02517">
    <property type="entry name" value="Rce1-like"/>
    <property type="match status" value="1"/>
</dbReference>
<keyword evidence="3" id="KW-0482">Metalloprotease</keyword>
<keyword evidence="3" id="KW-0645">Protease</keyword>
<keyword evidence="1" id="KW-1133">Transmembrane helix</keyword>
<feature type="domain" description="CAAX prenyl protease 2/Lysostaphin resistance protein A-like" evidence="2">
    <location>
        <begin position="43"/>
        <end position="134"/>
    </location>
</feature>
<dbReference type="RefSeq" id="WP_274268187.1">
    <property type="nucleotide sequence ID" value="NZ_CP117880.1"/>
</dbReference>
<evidence type="ECO:0000256" key="1">
    <source>
        <dbReference type="SAM" id="Phobius"/>
    </source>
</evidence>
<keyword evidence="3" id="KW-0378">Hydrolase</keyword>
<reference evidence="3 4" key="1">
    <citation type="submission" date="2023-02" db="EMBL/GenBank/DDBJ databases">
        <title>Genome sequence of Sphingobacterium sp. KACC 22765.</title>
        <authorList>
            <person name="Kim S."/>
            <person name="Heo J."/>
            <person name="Kwon S.-W."/>
        </authorList>
    </citation>
    <scope>NUCLEOTIDE SEQUENCE [LARGE SCALE GENOMIC DNA]</scope>
    <source>
        <strain evidence="3 4">KACC 22765</strain>
    </source>
</reference>
<accession>A0ABY7WIM5</accession>
<name>A0ABY7WIM5_9SPHI</name>